<evidence type="ECO:0000313" key="3">
    <source>
        <dbReference type="Proteomes" id="UP000054561"/>
    </source>
</evidence>
<protein>
    <submittedName>
        <fullName evidence="2">Uncharacterized protein</fullName>
    </submittedName>
</protein>
<name>A0A0D9QJ25_PLAFR</name>
<accession>A0A0D9QJ25</accession>
<evidence type="ECO:0000256" key="1">
    <source>
        <dbReference type="SAM" id="MobiDB-lite"/>
    </source>
</evidence>
<organism evidence="2 3">
    <name type="scientific">Plasmodium fragile</name>
    <dbReference type="NCBI Taxonomy" id="5857"/>
    <lineage>
        <taxon>Eukaryota</taxon>
        <taxon>Sar</taxon>
        <taxon>Alveolata</taxon>
        <taxon>Apicomplexa</taxon>
        <taxon>Aconoidasida</taxon>
        <taxon>Haemosporida</taxon>
        <taxon>Plasmodiidae</taxon>
        <taxon>Plasmodium</taxon>
        <taxon>Plasmodium (Plasmodium)</taxon>
    </lineage>
</organism>
<dbReference type="EMBL" id="KQ001681">
    <property type="protein sequence ID" value="KJP87034.1"/>
    <property type="molecule type" value="Genomic_DNA"/>
</dbReference>
<dbReference type="OrthoDB" id="387121at2759"/>
<dbReference type="GeneID" id="24268632"/>
<feature type="region of interest" description="Disordered" evidence="1">
    <location>
        <begin position="361"/>
        <end position="386"/>
    </location>
</feature>
<proteinExistence type="predicted"/>
<reference evidence="2 3" key="1">
    <citation type="submission" date="2014-03" db="EMBL/GenBank/DDBJ databases">
        <title>The Genome Sequence of Plasmodium fragile nilgiri.</title>
        <authorList>
            <consortium name="The Broad Institute Genomics Platform"/>
            <consortium name="The Broad Institute Genome Sequencing Center for Infectious Disease"/>
            <person name="Neafsey D."/>
            <person name="Duraisingh M."/>
            <person name="Young S.K."/>
            <person name="Zeng Q."/>
            <person name="Gargeya S."/>
            <person name="Abouelleil A."/>
            <person name="Alvarado L."/>
            <person name="Chapman S.B."/>
            <person name="Gainer-Dewar J."/>
            <person name="Goldberg J."/>
            <person name="Griggs A."/>
            <person name="Gujja S."/>
            <person name="Hansen M."/>
            <person name="Howarth C."/>
            <person name="Imamovic A."/>
            <person name="Larimer J."/>
            <person name="Pearson M."/>
            <person name="Poon T.W."/>
            <person name="Priest M."/>
            <person name="Roberts A."/>
            <person name="Saif S."/>
            <person name="Shea T."/>
            <person name="Sykes S."/>
            <person name="Wortman J."/>
            <person name="Nusbaum C."/>
            <person name="Birren B."/>
        </authorList>
    </citation>
    <scope>NUCLEOTIDE SEQUENCE [LARGE SCALE GENOMIC DNA]</scope>
    <source>
        <strain evidence="3">nilgiri</strain>
    </source>
</reference>
<keyword evidence="3" id="KW-1185">Reference proteome</keyword>
<dbReference type="RefSeq" id="XP_012336360.1">
    <property type="nucleotide sequence ID" value="XM_012480937.1"/>
</dbReference>
<sequence>MSTETNMKMKTEKGSGSFQMNYPHDGVERRHNRGNENSLVKKSRQFSVSVYGPENARLFALFELIKYNSVPDSLRDEANVCICTIKKNLMGHGGSSNKSRSAHFLPLMFADWDDAYSPALVRKIQGDMVRNWGQFPDGGSSDVHGCSGNKEEEPPRASPYLDGYNFPLKGNHAGGFDHMVRCGGDFTNVGENPPNRVTNGVHADNASSHNQNNLVHSINAYNLHSRHMAHTFAANKPSIVNPHKNFNIGHHAYPSNAEEILKLQNGFSFGQLNEYTNGANTNWALRVNHPGYHYNYTRGDDKMNSMATCTSIHSYPNGYVNSHEDVRGPADNSTADLTIFGNYFHSDGNAVNCKMNKSAPAFGPKTSNGDGSVFDQFGGGREHLRG</sequence>
<dbReference type="VEuPathDB" id="PlasmoDB:AK88_03318"/>
<dbReference type="AlphaFoldDB" id="A0A0D9QJ25"/>
<evidence type="ECO:0000313" key="2">
    <source>
        <dbReference type="EMBL" id="KJP87034.1"/>
    </source>
</evidence>
<gene>
    <name evidence="2" type="ORF">AK88_03318</name>
</gene>
<dbReference type="Proteomes" id="UP000054561">
    <property type="component" value="Unassembled WGS sequence"/>
</dbReference>
<feature type="region of interest" description="Disordered" evidence="1">
    <location>
        <begin position="1"/>
        <end position="34"/>
    </location>
</feature>